<name>K5VSD9_PHACS</name>
<dbReference type="RefSeq" id="XP_007401543.1">
    <property type="nucleotide sequence ID" value="XM_007401481.1"/>
</dbReference>
<keyword evidence="3" id="KW-1185">Reference proteome</keyword>
<dbReference type="HOGENOM" id="CLU_1603325_0_0_1"/>
<dbReference type="AlphaFoldDB" id="K5VSD9"/>
<protein>
    <submittedName>
        <fullName evidence="2">Uncharacterized protein</fullName>
    </submittedName>
</protein>
<proteinExistence type="predicted"/>
<keyword evidence="1" id="KW-0812">Transmembrane</keyword>
<feature type="transmembrane region" description="Helical" evidence="1">
    <location>
        <begin position="69"/>
        <end position="88"/>
    </location>
</feature>
<feature type="transmembrane region" description="Helical" evidence="1">
    <location>
        <begin position="36"/>
        <end position="54"/>
    </location>
</feature>
<gene>
    <name evidence="2" type="ORF">PHACADRAFT_33257</name>
</gene>
<dbReference type="Proteomes" id="UP000008370">
    <property type="component" value="Unassembled WGS sequence"/>
</dbReference>
<sequence length="166" mass="19187">MSQAEILDMKTQTYIGWAVTDKEFEAMRKKKLSSSLLISIRWVIVLQAAIQFVPSSPERCTTLIVLNDILWQVGALQTSLFAAWRVFALWDRRGRYTLSLLVFTFGVLPIATNTVRILTHTRSSQHKLIVGLFSIFSSALIWDTRAHHYLYVRRFYAFRAVWGRCA</sequence>
<feature type="transmembrane region" description="Helical" evidence="1">
    <location>
        <begin position="100"/>
        <end position="119"/>
    </location>
</feature>
<reference evidence="2 3" key="1">
    <citation type="journal article" date="2012" name="BMC Genomics">
        <title>Comparative genomics of the white-rot fungi, Phanerochaete carnosa and P. chrysosporium, to elucidate the genetic basis of the distinct wood types they colonize.</title>
        <authorList>
            <person name="Suzuki H."/>
            <person name="MacDonald J."/>
            <person name="Syed K."/>
            <person name="Salamov A."/>
            <person name="Hori C."/>
            <person name="Aerts A."/>
            <person name="Henrissat B."/>
            <person name="Wiebenga A."/>
            <person name="vanKuyk P.A."/>
            <person name="Barry K."/>
            <person name="Lindquist E."/>
            <person name="LaButti K."/>
            <person name="Lapidus A."/>
            <person name="Lucas S."/>
            <person name="Coutinho P."/>
            <person name="Gong Y."/>
            <person name="Samejima M."/>
            <person name="Mahadevan R."/>
            <person name="Abou-Zaid M."/>
            <person name="de Vries R.P."/>
            <person name="Igarashi K."/>
            <person name="Yadav J.S."/>
            <person name="Grigoriev I.V."/>
            <person name="Master E.R."/>
        </authorList>
    </citation>
    <scope>NUCLEOTIDE SEQUENCE [LARGE SCALE GENOMIC DNA]</scope>
    <source>
        <strain evidence="2 3">HHB-10118-sp</strain>
    </source>
</reference>
<dbReference type="KEGG" id="pco:PHACADRAFT_33257"/>
<dbReference type="OrthoDB" id="2797003at2759"/>
<organism evidence="2 3">
    <name type="scientific">Phanerochaete carnosa (strain HHB-10118-sp)</name>
    <name type="common">White-rot fungus</name>
    <name type="synonym">Peniophora carnosa</name>
    <dbReference type="NCBI Taxonomy" id="650164"/>
    <lineage>
        <taxon>Eukaryota</taxon>
        <taxon>Fungi</taxon>
        <taxon>Dikarya</taxon>
        <taxon>Basidiomycota</taxon>
        <taxon>Agaricomycotina</taxon>
        <taxon>Agaricomycetes</taxon>
        <taxon>Polyporales</taxon>
        <taxon>Phanerochaetaceae</taxon>
        <taxon>Phanerochaete</taxon>
    </lineage>
</organism>
<dbReference type="EMBL" id="JH930480">
    <property type="protein sequence ID" value="EKM49690.1"/>
    <property type="molecule type" value="Genomic_DNA"/>
</dbReference>
<dbReference type="GeneID" id="18919773"/>
<evidence type="ECO:0000256" key="1">
    <source>
        <dbReference type="SAM" id="Phobius"/>
    </source>
</evidence>
<dbReference type="InParanoid" id="K5VSD9"/>
<accession>K5VSD9</accession>
<evidence type="ECO:0000313" key="3">
    <source>
        <dbReference type="Proteomes" id="UP000008370"/>
    </source>
</evidence>
<keyword evidence="1" id="KW-1133">Transmembrane helix</keyword>
<feature type="transmembrane region" description="Helical" evidence="1">
    <location>
        <begin position="125"/>
        <end position="144"/>
    </location>
</feature>
<keyword evidence="1" id="KW-0472">Membrane</keyword>
<evidence type="ECO:0000313" key="2">
    <source>
        <dbReference type="EMBL" id="EKM49690.1"/>
    </source>
</evidence>